<reference evidence="9" key="1">
    <citation type="submission" date="2019-10" db="EMBL/GenBank/DDBJ databases">
        <title>Corvus moneduloides (New Caledonian crow) genome, bCorMon1, primary haplotype.</title>
        <authorList>
            <person name="Rutz C."/>
            <person name="Fungtammasan C."/>
            <person name="Mountcastle J."/>
            <person name="Formenti G."/>
            <person name="Chow W."/>
            <person name="Howe K."/>
            <person name="Steele M.P."/>
            <person name="Fernandes J."/>
            <person name="Gilbert M.T.P."/>
            <person name="Fedrigo O."/>
            <person name="Jarvis E.D."/>
            <person name="Gemmell N."/>
        </authorList>
    </citation>
    <scope>NUCLEOTIDE SEQUENCE [LARGE SCALE GENOMIC DNA]</scope>
</reference>
<dbReference type="GO" id="GO:0006284">
    <property type="term" value="P:base-excision repair"/>
    <property type="evidence" value="ECO:0007669"/>
    <property type="project" value="TreeGrafter"/>
</dbReference>
<dbReference type="SUPFAM" id="SSF56204">
    <property type="entry name" value="Hect, E3 ligase catalytic domain"/>
    <property type="match status" value="1"/>
</dbReference>
<dbReference type="Gene3D" id="3.30.2410.10">
    <property type="entry name" value="Hect, E3 ligase catalytic domain"/>
    <property type="match status" value="1"/>
</dbReference>
<name>A0A8U7NW16_CORMO</name>
<organism evidence="8 9">
    <name type="scientific">Corvus moneduloides</name>
    <name type="common">New Caledonian crow</name>
    <dbReference type="NCBI Taxonomy" id="1196302"/>
    <lineage>
        <taxon>Eukaryota</taxon>
        <taxon>Metazoa</taxon>
        <taxon>Chordata</taxon>
        <taxon>Craniata</taxon>
        <taxon>Vertebrata</taxon>
        <taxon>Euteleostomi</taxon>
        <taxon>Archelosauria</taxon>
        <taxon>Archosauria</taxon>
        <taxon>Dinosauria</taxon>
        <taxon>Saurischia</taxon>
        <taxon>Theropoda</taxon>
        <taxon>Coelurosauria</taxon>
        <taxon>Aves</taxon>
        <taxon>Neognathae</taxon>
        <taxon>Neoaves</taxon>
        <taxon>Telluraves</taxon>
        <taxon>Australaves</taxon>
        <taxon>Passeriformes</taxon>
        <taxon>Corvoidea</taxon>
        <taxon>Corvidae</taxon>
        <taxon>Corvus</taxon>
    </lineage>
</organism>
<evidence type="ECO:0000256" key="2">
    <source>
        <dbReference type="ARBA" id="ARBA00004906"/>
    </source>
</evidence>
<dbReference type="InterPro" id="IPR035983">
    <property type="entry name" value="Hect_E3_ubiquitin_ligase"/>
</dbReference>
<sequence length="156" mass="16649">MFQGILGAFQGDSGAFQRIPGGFQEDSGAFQGIPGAFQGDYSDSGGIPGDPRGVLGDPKGVPEDPGGIPGDSWGIPRFLQFVTGTSKVPLQGFAALEGMNGIQKFQIHRDDRSTDRLPSAHTCFNQLDLPAYESYEKLRHMLLLAIQECSEGFGLA</sequence>
<dbReference type="GO" id="GO:0061025">
    <property type="term" value="P:membrane fusion"/>
    <property type="evidence" value="ECO:0007669"/>
    <property type="project" value="TreeGrafter"/>
</dbReference>
<keyword evidence="5" id="KW-0833">Ubl conjugation pathway</keyword>
<evidence type="ECO:0000256" key="4">
    <source>
        <dbReference type="ARBA" id="ARBA00022679"/>
    </source>
</evidence>
<evidence type="ECO:0000256" key="5">
    <source>
        <dbReference type="ARBA" id="ARBA00022786"/>
    </source>
</evidence>
<dbReference type="InterPro" id="IPR000569">
    <property type="entry name" value="HECT_dom"/>
</dbReference>
<dbReference type="InterPro" id="IPR050409">
    <property type="entry name" value="E3_ubiq-protein_ligase"/>
</dbReference>
<comment type="pathway">
    <text evidence="2">Protein modification; protein ubiquitination.</text>
</comment>
<dbReference type="GO" id="GO:0006511">
    <property type="term" value="P:ubiquitin-dependent protein catabolic process"/>
    <property type="evidence" value="ECO:0007669"/>
    <property type="project" value="TreeGrafter"/>
</dbReference>
<evidence type="ECO:0000256" key="1">
    <source>
        <dbReference type="ARBA" id="ARBA00000885"/>
    </source>
</evidence>
<dbReference type="PROSITE" id="PS50237">
    <property type="entry name" value="HECT"/>
    <property type="match status" value="1"/>
</dbReference>
<dbReference type="GO" id="GO:0007030">
    <property type="term" value="P:Golgi organization"/>
    <property type="evidence" value="ECO:0007669"/>
    <property type="project" value="TreeGrafter"/>
</dbReference>
<dbReference type="Ensembl" id="ENSCMUT00000033294.1">
    <property type="protein sequence ID" value="ENSCMUP00000029765.1"/>
    <property type="gene ID" value="ENSCMUG00000019422.1"/>
</dbReference>
<evidence type="ECO:0000259" key="7">
    <source>
        <dbReference type="PROSITE" id="PS50237"/>
    </source>
</evidence>
<evidence type="ECO:0000313" key="9">
    <source>
        <dbReference type="Proteomes" id="UP000694553"/>
    </source>
</evidence>
<reference evidence="8" key="3">
    <citation type="submission" date="2025-09" db="UniProtKB">
        <authorList>
            <consortium name="Ensembl"/>
        </authorList>
    </citation>
    <scope>IDENTIFICATION</scope>
</reference>
<reference evidence="8" key="2">
    <citation type="submission" date="2025-08" db="UniProtKB">
        <authorList>
            <consortium name="Ensembl"/>
        </authorList>
    </citation>
    <scope>IDENTIFICATION</scope>
</reference>
<dbReference type="Pfam" id="PF00632">
    <property type="entry name" value="HECT"/>
    <property type="match status" value="1"/>
</dbReference>
<dbReference type="PANTHER" id="PTHR11254:SF67">
    <property type="entry name" value="E3 UBIQUITIN-PROTEIN LIGASE HUWE1"/>
    <property type="match status" value="1"/>
</dbReference>
<keyword evidence="4" id="KW-0808">Transferase</keyword>
<dbReference type="GO" id="GO:0000139">
    <property type="term" value="C:Golgi membrane"/>
    <property type="evidence" value="ECO:0007669"/>
    <property type="project" value="TreeGrafter"/>
</dbReference>
<keyword evidence="9" id="KW-1185">Reference proteome</keyword>
<dbReference type="Proteomes" id="UP000694553">
    <property type="component" value="Unassembled WGS sequence"/>
</dbReference>
<feature type="region of interest" description="Disordered" evidence="6">
    <location>
        <begin position="25"/>
        <end position="69"/>
    </location>
</feature>
<evidence type="ECO:0000256" key="3">
    <source>
        <dbReference type="ARBA" id="ARBA00012485"/>
    </source>
</evidence>
<evidence type="ECO:0000313" key="8">
    <source>
        <dbReference type="Ensembl" id="ENSCMUP00000029765.1"/>
    </source>
</evidence>
<dbReference type="EC" id="2.3.2.26" evidence="3"/>
<dbReference type="AlphaFoldDB" id="A0A8U7NW16"/>
<dbReference type="GO" id="GO:0061630">
    <property type="term" value="F:ubiquitin protein ligase activity"/>
    <property type="evidence" value="ECO:0007669"/>
    <property type="project" value="UniProtKB-EC"/>
</dbReference>
<feature type="domain" description="HECT" evidence="7">
    <location>
        <begin position="77"/>
        <end position="156"/>
    </location>
</feature>
<accession>A0A8U7NW16</accession>
<dbReference type="PANTHER" id="PTHR11254">
    <property type="entry name" value="HECT DOMAIN UBIQUITIN-PROTEIN LIGASE"/>
    <property type="match status" value="1"/>
</dbReference>
<proteinExistence type="predicted"/>
<comment type="catalytic activity">
    <reaction evidence="1">
        <text>S-ubiquitinyl-[E2 ubiquitin-conjugating enzyme]-L-cysteine + [acceptor protein]-L-lysine = [E2 ubiquitin-conjugating enzyme]-L-cysteine + N(6)-ubiquitinyl-[acceptor protein]-L-lysine.</text>
        <dbReference type="EC" id="2.3.2.26"/>
    </reaction>
</comment>
<dbReference type="GO" id="GO:0005634">
    <property type="term" value="C:nucleus"/>
    <property type="evidence" value="ECO:0007669"/>
    <property type="project" value="TreeGrafter"/>
</dbReference>
<evidence type="ECO:0000256" key="6">
    <source>
        <dbReference type="SAM" id="MobiDB-lite"/>
    </source>
</evidence>
<dbReference type="SMART" id="SM00119">
    <property type="entry name" value="HECTc"/>
    <property type="match status" value="1"/>
</dbReference>
<protein>
    <recommendedName>
        <fullName evidence="3">HECT-type E3 ubiquitin transferase</fullName>
        <ecNumber evidence="3">2.3.2.26</ecNumber>
    </recommendedName>
</protein>
<dbReference type="GO" id="GO:0000209">
    <property type="term" value="P:protein polyubiquitination"/>
    <property type="evidence" value="ECO:0007669"/>
    <property type="project" value="TreeGrafter"/>
</dbReference>